<dbReference type="AlphaFoldDB" id="L0RA63"/>
<organism evidence="3 4">
    <name type="scientific">Maridesulfovibrio hydrothermalis AM13 = DSM 14728</name>
    <dbReference type="NCBI Taxonomy" id="1121451"/>
    <lineage>
        <taxon>Bacteria</taxon>
        <taxon>Pseudomonadati</taxon>
        <taxon>Thermodesulfobacteriota</taxon>
        <taxon>Desulfovibrionia</taxon>
        <taxon>Desulfovibrionales</taxon>
        <taxon>Desulfovibrionaceae</taxon>
        <taxon>Maridesulfovibrio</taxon>
    </lineage>
</organism>
<feature type="chain" id="PRO_5003947737" evidence="2">
    <location>
        <begin position="25"/>
        <end position="450"/>
    </location>
</feature>
<protein>
    <submittedName>
        <fullName evidence="3">Hydroxylamine oxidase</fullName>
    </submittedName>
</protein>
<dbReference type="Gene3D" id="1.20.850.10">
    <property type="entry name" value="Hydroxylamine Oxidoreductase, Chain A, domain 2"/>
    <property type="match status" value="1"/>
</dbReference>
<gene>
    <name evidence="3" type="ORF">DESAM_20150</name>
</gene>
<evidence type="ECO:0000313" key="3">
    <source>
        <dbReference type="EMBL" id="CCO22441.1"/>
    </source>
</evidence>
<dbReference type="RefSeq" id="WP_015335051.1">
    <property type="nucleotide sequence ID" value="NC_020055.1"/>
</dbReference>
<proteinExistence type="predicted"/>
<reference evidence="3 4" key="1">
    <citation type="submission" date="2012-10" db="EMBL/GenBank/DDBJ databases">
        <authorList>
            <person name="Genoscope - CEA"/>
        </authorList>
    </citation>
    <scope>NUCLEOTIDE SEQUENCE [LARGE SCALE GENOMIC DNA]</scope>
    <source>
        <strain evidence="4">AM13 / DSM 14728</strain>
    </source>
</reference>
<dbReference type="SUPFAM" id="SSF48695">
    <property type="entry name" value="Multiheme cytochromes"/>
    <property type="match status" value="1"/>
</dbReference>
<dbReference type="PATRIC" id="fig|1121451.3.peg.424"/>
<keyword evidence="1 2" id="KW-0732">Signal</keyword>
<sequence>MLKQMIKVMTVTMLIALSAALAYAATEPFPNLAPKELVVKRGFSKEATNCIECHAKKTPGIVENWKMGKMAHATVSCYDCHIVEKNSPMASQCEGLKGTGLFISPMVSSKTCSRCHPQEVDQFLKSGHARLSGVPVIESKKFIKLMYYYEGAEFIGVKAGSGTSMASRASGCQMCHGTQVELGPDNKPINNTWPGGVGTRYPDGSIGTCTVCHTRHMFSIKEARKPEACASCHLGPDHPQAEIYEESKHGQIFAAHGEDWKWDSAPDTWQPGDYDAPTCAVCHMSGIGELSTSHNVNERLKWDLMHKKSVIRSGERGDGEKGDKLMRKVCVNCHGQTHTDVQRQLLDDAVALYNTYWDGAVKMKKELADKGLLLTDDPWNDGFQELMYYLWHHCGRRARHGTAMNGPDYSHWHGFFQVFQVYKDMQKIHEYRLKNGKIEELSHVMSTGPL</sequence>
<dbReference type="EMBL" id="FO203522">
    <property type="protein sequence ID" value="CCO22441.1"/>
    <property type="molecule type" value="Genomic_DNA"/>
</dbReference>
<feature type="signal peptide" evidence="2">
    <location>
        <begin position="1"/>
        <end position="24"/>
    </location>
</feature>
<dbReference type="InterPro" id="IPR051829">
    <property type="entry name" value="Multiheme_Cytochr_ET"/>
</dbReference>
<dbReference type="Pfam" id="PF13447">
    <property type="entry name" value="Multi-haem_cyto"/>
    <property type="match status" value="1"/>
</dbReference>
<accession>L0RA63</accession>
<dbReference type="Gene3D" id="1.10.780.10">
    <property type="entry name" value="Hydroxylamine Oxidoreductase, Chain A, domain 1"/>
    <property type="match status" value="1"/>
</dbReference>
<evidence type="ECO:0000313" key="4">
    <source>
        <dbReference type="Proteomes" id="UP000010808"/>
    </source>
</evidence>
<keyword evidence="4" id="KW-1185">Reference proteome</keyword>
<dbReference type="GO" id="GO:0016491">
    <property type="term" value="F:oxidoreductase activity"/>
    <property type="evidence" value="ECO:0007669"/>
    <property type="project" value="TreeGrafter"/>
</dbReference>
<dbReference type="HOGENOM" id="CLU_017567_0_0_7"/>
<dbReference type="Proteomes" id="UP000010808">
    <property type="component" value="Chromosome"/>
</dbReference>
<name>L0RA63_9BACT</name>
<evidence type="ECO:0000256" key="2">
    <source>
        <dbReference type="SAM" id="SignalP"/>
    </source>
</evidence>
<dbReference type="PANTHER" id="PTHR35038:SF6">
    <property type="entry name" value="SURFACE LOCALIZED DECAHEME CYTOCHROME C LIPOPROTEIN"/>
    <property type="match status" value="1"/>
</dbReference>
<dbReference type="STRING" id="1121451.DESAM_20150"/>
<evidence type="ECO:0000256" key="1">
    <source>
        <dbReference type="ARBA" id="ARBA00022729"/>
    </source>
</evidence>
<dbReference type="KEGG" id="dhy:DESAM_20150"/>
<dbReference type="InterPro" id="IPR036280">
    <property type="entry name" value="Multihaem_cyt_sf"/>
</dbReference>
<dbReference type="eggNOG" id="COG3303">
    <property type="taxonomic scope" value="Bacteria"/>
</dbReference>
<dbReference type="PANTHER" id="PTHR35038">
    <property type="entry name" value="DISSIMILATORY SULFITE REDUCTASE SIRA"/>
    <property type="match status" value="1"/>
</dbReference>